<evidence type="ECO:0000256" key="1">
    <source>
        <dbReference type="SAM" id="MobiDB-lite"/>
    </source>
</evidence>
<evidence type="ECO:0000259" key="2">
    <source>
        <dbReference type="SMART" id="SM00355"/>
    </source>
</evidence>
<name>A0A6J3MFH6_9PEZI</name>
<keyword evidence="3" id="KW-1185">Reference proteome</keyword>
<dbReference type="InterPro" id="IPR013087">
    <property type="entry name" value="Znf_C2H2_type"/>
</dbReference>
<dbReference type="RefSeq" id="XP_033463629.1">
    <property type="nucleotide sequence ID" value="XM_033598962.1"/>
</dbReference>
<reference evidence="4" key="3">
    <citation type="submission" date="2025-08" db="UniProtKB">
        <authorList>
            <consortium name="RefSeq"/>
        </authorList>
    </citation>
    <scope>IDENTIFICATION</scope>
    <source>
        <strain evidence="4">CBS 342.82</strain>
    </source>
</reference>
<gene>
    <name evidence="4" type="ORF">K489DRAFT_120454</name>
</gene>
<feature type="domain" description="C2H2-type" evidence="2">
    <location>
        <begin position="272"/>
        <end position="305"/>
    </location>
</feature>
<dbReference type="Gene3D" id="3.30.160.60">
    <property type="entry name" value="Classic Zinc Finger"/>
    <property type="match status" value="1"/>
</dbReference>
<organism evidence="4">
    <name type="scientific">Dissoconium aciculare CBS 342.82</name>
    <dbReference type="NCBI Taxonomy" id="1314786"/>
    <lineage>
        <taxon>Eukaryota</taxon>
        <taxon>Fungi</taxon>
        <taxon>Dikarya</taxon>
        <taxon>Ascomycota</taxon>
        <taxon>Pezizomycotina</taxon>
        <taxon>Dothideomycetes</taxon>
        <taxon>Dothideomycetidae</taxon>
        <taxon>Mycosphaerellales</taxon>
        <taxon>Dissoconiaceae</taxon>
        <taxon>Dissoconium</taxon>
    </lineage>
</organism>
<dbReference type="AlphaFoldDB" id="A0A6J3MFH6"/>
<feature type="region of interest" description="Disordered" evidence="1">
    <location>
        <begin position="19"/>
        <end position="56"/>
    </location>
</feature>
<dbReference type="SMART" id="SM00355">
    <property type="entry name" value="ZnF_C2H2"/>
    <property type="match status" value="3"/>
</dbReference>
<feature type="domain" description="C2H2-type" evidence="2">
    <location>
        <begin position="210"/>
        <end position="232"/>
    </location>
</feature>
<reference evidence="4" key="2">
    <citation type="submission" date="2020-04" db="EMBL/GenBank/DDBJ databases">
        <authorList>
            <consortium name="NCBI Genome Project"/>
        </authorList>
    </citation>
    <scope>NUCLEOTIDE SEQUENCE</scope>
    <source>
        <strain evidence="4">CBS 342.82</strain>
    </source>
</reference>
<reference evidence="4" key="1">
    <citation type="submission" date="2020-01" db="EMBL/GenBank/DDBJ databases">
        <authorList>
            <consortium name="DOE Joint Genome Institute"/>
            <person name="Haridas S."/>
            <person name="Albert R."/>
            <person name="Binder M."/>
            <person name="Bloem J."/>
            <person name="Labutti K."/>
            <person name="Salamov A."/>
            <person name="Andreopoulos B."/>
            <person name="Baker S.E."/>
            <person name="Barry K."/>
            <person name="Bills G."/>
            <person name="Bluhm B.H."/>
            <person name="Cannon C."/>
            <person name="Castanera R."/>
            <person name="Culley D.E."/>
            <person name="Daum C."/>
            <person name="Ezra D."/>
            <person name="Gonzalez J.B."/>
            <person name="Henrissat B."/>
            <person name="Kuo A."/>
            <person name="Liang C."/>
            <person name="Lipzen A."/>
            <person name="Lutzoni F."/>
            <person name="Magnuson J."/>
            <person name="Mondo S."/>
            <person name="Nolan M."/>
            <person name="Ohm R."/>
            <person name="Pangilinan J."/>
            <person name="Park H.-J."/>
            <person name="Ramirez L."/>
            <person name="Alfaro M."/>
            <person name="Sun H."/>
            <person name="Tritt A."/>
            <person name="Yoshinaga Y."/>
            <person name="Zwiers L.-H."/>
            <person name="Turgeon B.G."/>
            <person name="Goodwin S.B."/>
            <person name="Spatafora J.W."/>
            <person name="Crous P.W."/>
            <person name="Grigoriev I.V."/>
        </authorList>
    </citation>
    <scope>NUCLEOTIDE SEQUENCE</scope>
    <source>
        <strain evidence="4">CBS 342.82</strain>
    </source>
</reference>
<dbReference type="GeneID" id="54356761"/>
<accession>A0A6J3MFH6</accession>
<dbReference type="OrthoDB" id="6077919at2759"/>
<proteinExistence type="predicted"/>
<sequence length="325" mass="36361">MSIDPRSEDDLYLSQIFPQFSRQHNERSTHHPSTQSKRRIPSVTPHMRSGQISAQSQQEYLDTDSVRALIRPQDDPVWTGRLETHSGHLMNDFRLASTVISQPSEISLAASSSEFYTNYHTFQPLSASTQEGSSVRSGGPVQLGYMGSDILGSDSPLPLDHFGTSQEYRAMAGTGPFSDTQSQRPRGLAADVDRHQPKGKAHRARGRSPVICAICGVQSRNRSDAKKHSQVHNRDYVCEIPGCKRNVHGFGNVHDLERHKKGVHSMHGGAGWRCSICVRAAPAEKKVPRFWSRKDNMKAHIIRMHQSELQSAQNPDRVIEKIVQE</sequence>
<evidence type="ECO:0000313" key="3">
    <source>
        <dbReference type="Proteomes" id="UP000504637"/>
    </source>
</evidence>
<evidence type="ECO:0000313" key="4">
    <source>
        <dbReference type="RefSeq" id="XP_033463629.1"/>
    </source>
</evidence>
<dbReference type="Proteomes" id="UP000504637">
    <property type="component" value="Unplaced"/>
</dbReference>
<protein>
    <recommendedName>
        <fullName evidence="2">C2H2-type domain-containing protein</fullName>
    </recommendedName>
</protein>
<feature type="domain" description="C2H2-type" evidence="2">
    <location>
        <begin position="236"/>
        <end position="264"/>
    </location>
</feature>